<organism evidence="1 2">
    <name type="scientific">Acinetobacter pittii</name>
    <name type="common">Acinetobacter genomosp. 3</name>
    <dbReference type="NCBI Taxonomy" id="48296"/>
    <lineage>
        <taxon>Bacteria</taxon>
        <taxon>Pseudomonadati</taxon>
        <taxon>Pseudomonadota</taxon>
        <taxon>Gammaproteobacteria</taxon>
        <taxon>Moraxellales</taxon>
        <taxon>Moraxellaceae</taxon>
        <taxon>Acinetobacter</taxon>
        <taxon>Acinetobacter calcoaceticus/baumannii complex</taxon>
    </lineage>
</organism>
<evidence type="ECO:0000313" key="1">
    <source>
        <dbReference type="EMBL" id="AZC00316.1"/>
    </source>
</evidence>
<reference evidence="1 2" key="1">
    <citation type="submission" date="2018-11" db="EMBL/GenBank/DDBJ databases">
        <authorList>
            <person name="Kuo S.-C."/>
            <person name="Chen F.-J."/>
            <person name="Liao Y.-C."/>
        </authorList>
    </citation>
    <scope>NUCLEOTIDE SEQUENCE [LARGE SCALE GENOMIC DNA]</scope>
    <source>
        <strain evidence="1 2">2014S06-099</strain>
    </source>
</reference>
<proteinExistence type="predicted"/>
<dbReference type="EMBL" id="CP033540">
    <property type="protein sequence ID" value="AZC00316.1"/>
    <property type="molecule type" value="Genomic_DNA"/>
</dbReference>
<accession>A0A3G6YJL5</accession>
<reference evidence="1 2" key="2">
    <citation type="submission" date="2018-12" db="EMBL/GenBank/DDBJ databases">
        <title>Molecular Epidemiology of Emerging Carbapenem-Resistance in Acinetobacter nosocomialis and Acinetobacter pittii in Taiwan, 2010-2014.</title>
        <authorList>
            <person name="Huang W.-C."/>
            <person name="Wang H.-Y."/>
            <person name="Lai J.-F."/>
            <person name="Lauderdale T.-L."/>
            <person name="Sytwu H.-K."/>
        </authorList>
    </citation>
    <scope>NUCLEOTIDE SEQUENCE [LARGE SCALE GENOMIC DNA]</scope>
    <source>
        <strain evidence="1 2">2014S06-099</strain>
    </source>
</reference>
<dbReference type="AlphaFoldDB" id="A0A3G6YJL5"/>
<sequence length="108" mass="12778">MYKSIWLISWFAQLKRKNQKPNIIGLEKLAELIARLVLDFEIDPNLNDVFTSKGRLYYAGIAAHHLTYDAYRKTWKDYEKLMEVALVNARWEIENGIGEYRSRLKEIA</sequence>
<protein>
    <submittedName>
        <fullName evidence="1">Uncharacterized protein</fullName>
    </submittedName>
</protein>
<name>A0A3G6YJL5_ACIPI</name>
<dbReference type="Proteomes" id="UP000254410">
    <property type="component" value="Chromosome"/>
</dbReference>
<gene>
    <name evidence="1" type="ORF">DKE52_006275</name>
</gene>
<evidence type="ECO:0000313" key="2">
    <source>
        <dbReference type="Proteomes" id="UP000254410"/>
    </source>
</evidence>